<dbReference type="EMBL" id="JARQZJ010000122">
    <property type="protein sequence ID" value="KAK9889418.1"/>
    <property type="molecule type" value="Genomic_DNA"/>
</dbReference>
<protein>
    <submittedName>
        <fullName evidence="1">Uncharacterized protein</fullName>
    </submittedName>
</protein>
<evidence type="ECO:0000313" key="1">
    <source>
        <dbReference type="EMBL" id="KAK9889418.1"/>
    </source>
</evidence>
<name>A0AAW1V2V6_9CUCU</name>
<evidence type="ECO:0000313" key="2">
    <source>
        <dbReference type="Proteomes" id="UP001431783"/>
    </source>
</evidence>
<sequence>MQKFLSDHKVLMLCVECETCKSNSTREYFGCNDCPRKKIILRSKRKEENEIFLNSTVANKSKTLNELSTIRFQTKKKHSLSLKKVNDSCSILSNRSYYDLPDNEQYNIYEEIRHLKQIDDNEEYNTEDKRSLSATRHAEKPLECLNIQKNRKRKKPLRRRRKISKLPFILISIHKLFDLRKNMILESCVVLNISNPTDYFFKPHIF</sequence>
<dbReference type="AlphaFoldDB" id="A0AAW1V2V6"/>
<gene>
    <name evidence="1" type="ORF">WA026_004690</name>
</gene>
<dbReference type="Proteomes" id="UP001431783">
    <property type="component" value="Unassembled WGS sequence"/>
</dbReference>
<proteinExistence type="predicted"/>
<organism evidence="1 2">
    <name type="scientific">Henosepilachna vigintioctopunctata</name>
    <dbReference type="NCBI Taxonomy" id="420089"/>
    <lineage>
        <taxon>Eukaryota</taxon>
        <taxon>Metazoa</taxon>
        <taxon>Ecdysozoa</taxon>
        <taxon>Arthropoda</taxon>
        <taxon>Hexapoda</taxon>
        <taxon>Insecta</taxon>
        <taxon>Pterygota</taxon>
        <taxon>Neoptera</taxon>
        <taxon>Endopterygota</taxon>
        <taxon>Coleoptera</taxon>
        <taxon>Polyphaga</taxon>
        <taxon>Cucujiformia</taxon>
        <taxon>Coccinelloidea</taxon>
        <taxon>Coccinellidae</taxon>
        <taxon>Epilachninae</taxon>
        <taxon>Epilachnini</taxon>
        <taxon>Henosepilachna</taxon>
    </lineage>
</organism>
<accession>A0AAW1V2V6</accession>
<comment type="caution">
    <text evidence="1">The sequence shown here is derived from an EMBL/GenBank/DDBJ whole genome shotgun (WGS) entry which is preliminary data.</text>
</comment>
<reference evidence="1 2" key="1">
    <citation type="submission" date="2023-03" db="EMBL/GenBank/DDBJ databases">
        <title>Genome insight into feeding habits of ladybird beetles.</title>
        <authorList>
            <person name="Li H.-S."/>
            <person name="Huang Y.-H."/>
            <person name="Pang H."/>
        </authorList>
    </citation>
    <scope>NUCLEOTIDE SEQUENCE [LARGE SCALE GENOMIC DNA]</scope>
    <source>
        <strain evidence="1">SYSU_2023b</strain>
        <tissue evidence="1">Whole body</tissue>
    </source>
</reference>
<keyword evidence="2" id="KW-1185">Reference proteome</keyword>